<protein>
    <recommendedName>
        <fullName evidence="8">VPS37 C-terminal domain-containing protein</fullName>
    </recommendedName>
</protein>
<keyword evidence="3" id="KW-0813">Transport</keyword>
<keyword evidence="5" id="KW-0653">Protein transport</keyword>
<evidence type="ECO:0000313" key="9">
    <source>
        <dbReference type="EMBL" id="KPA85493.1"/>
    </source>
</evidence>
<evidence type="ECO:0000313" key="10">
    <source>
        <dbReference type="Proteomes" id="UP000037923"/>
    </source>
</evidence>
<evidence type="ECO:0000256" key="6">
    <source>
        <dbReference type="SAM" id="Coils"/>
    </source>
</evidence>
<comment type="caution">
    <text evidence="9">The sequence shown here is derived from an EMBL/GenBank/DDBJ whole genome shotgun (WGS) entry which is preliminary data.</text>
</comment>
<dbReference type="EMBL" id="LGTL01000002">
    <property type="protein sequence ID" value="KPA85493.1"/>
    <property type="molecule type" value="Genomic_DNA"/>
</dbReference>
<evidence type="ECO:0000256" key="1">
    <source>
        <dbReference type="ARBA" id="ARBA00004177"/>
    </source>
</evidence>
<feature type="coiled-coil region" evidence="6">
    <location>
        <begin position="218"/>
        <end position="252"/>
    </location>
</feature>
<evidence type="ECO:0000256" key="5">
    <source>
        <dbReference type="ARBA" id="ARBA00022927"/>
    </source>
</evidence>
<keyword evidence="7" id="KW-0472">Membrane</keyword>
<evidence type="ECO:0000256" key="3">
    <source>
        <dbReference type="ARBA" id="ARBA00022448"/>
    </source>
</evidence>
<dbReference type="OMA" id="CLDAYCY"/>
<comment type="subcellular location">
    <subcellularLocation>
        <location evidence="1">Endosome</location>
    </subcellularLocation>
</comment>
<gene>
    <name evidence="9" type="ORF">ABB37_01781</name>
</gene>
<keyword evidence="4" id="KW-0967">Endosome</keyword>
<dbReference type="RefSeq" id="XP_015663932.1">
    <property type="nucleotide sequence ID" value="XM_015798412.1"/>
</dbReference>
<feature type="transmembrane region" description="Helical" evidence="7">
    <location>
        <begin position="29"/>
        <end position="49"/>
    </location>
</feature>
<reference evidence="9 10" key="1">
    <citation type="submission" date="2015-07" db="EMBL/GenBank/DDBJ databases">
        <title>High-quality genome of monoxenous trypanosomatid Leptomonas pyrrhocoris.</title>
        <authorList>
            <person name="Flegontov P."/>
            <person name="Butenko A."/>
            <person name="Firsov S."/>
            <person name="Vlcek C."/>
            <person name="Logacheva M.D."/>
            <person name="Field M."/>
            <person name="Filatov D."/>
            <person name="Flegontova O."/>
            <person name="Gerasimov E."/>
            <person name="Jackson A.P."/>
            <person name="Kelly S."/>
            <person name="Opperdoes F."/>
            <person name="O'Reilly A."/>
            <person name="Votypka J."/>
            <person name="Yurchenko V."/>
            <person name="Lukes J."/>
        </authorList>
    </citation>
    <scope>NUCLEOTIDE SEQUENCE [LARGE SCALE GENOMIC DNA]</scope>
    <source>
        <strain evidence="9">H10</strain>
    </source>
</reference>
<evidence type="ECO:0000256" key="2">
    <source>
        <dbReference type="ARBA" id="ARBA00007617"/>
    </source>
</evidence>
<dbReference type="OrthoDB" id="243464at2759"/>
<dbReference type="InterPro" id="IPR009851">
    <property type="entry name" value="Mod_r"/>
</dbReference>
<evidence type="ECO:0000259" key="8">
    <source>
        <dbReference type="Pfam" id="PF07200"/>
    </source>
</evidence>
<evidence type="ECO:0000256" key="4">
    <source>
        <dbReference type="ARBA" id="ARBA00022753"/>
    </source>
</evidence>
<accession>A0A0M9G9E6</accession>
<feature type="domain" description="VPS37 C-terminal" evidence="8">
    <location>
        <begin position="184"/>
        <end position="324"/>
    </location>
</feature>
<keyword evidence="7" id="KW-1133">Transmembrane helix</keyword>
<name>A0A0M9G9E6_LEPPY</name>
<keyword evidence="6" id="KW-0175">Coiled coil</keyword>
<comment type="similarity">
    <text evidence="2">Belongs to the VPS37 family.</text>
</comment>
<keyword evidence="7" id="KW-0812">Transmembrane</keyword>
<dbReference type="VEuPathDB" id="TriTrypDB:LpyrH10_02_7550"/>
<dbReference type="AlphaFoldDB" id="A0A0M9G9E6"/>
<organism evidence="9 10">
    <name type="scientific">Leptomonas pyrrhocoris</name>
    <name type="common">Firebug parasite</name>
    <dbReference type="NCBI Taxonomy" id="157538"/>
    <lineage>
        <taxon>Eukaryota</taxon>
        <taxon>Discoba</taxon>
        <taxon>Euglenozoa</taxon>
        <taxon>Kinetoplastea</taxon>
        <taxon>Metakinetoplastina</taxon>
        <taxon>Trypanosomatida</taxon>
        <taxon>Trypanosomatidae</taxon>
        <taxon>Leishmaniinae</taxon>
        <taxon>Leptomonas</taxon>
    </lineage>
</organism>
<dbReference type="GeneID" id="26902076"/>
<evidence type="ECO:0000256" key="7">
    <source>
        <dbReference type="SAM" id="Phobius"/>
    </source>
</evidence>
<dbReference type="GO" id="GO:0015031">
    <property type="term" value="P:protein transport"/>
    <property type="evidence" value="ECO:0007669"/>
    <property type="project" value="UniProtKB-KW"/>
</dbReference>
<sequence>MIPTSLGLFGVVDYLTVVHHNWPFADRCFAFFLSFLSCLSFFSLHLLFIMPQDRAAQLAELRKQFPSTTVVTESAQETVLKVDHVLRISPTTEYALSLFVSLPSSFPKSEPKATMPYCCHSVPITPPNINPSEAQAYQWESNASTLVEAVRNAFQNAADRWGTVEPPSMRSVTLQLSGETDRLLSDLVSNPNCLDAYCYQLPIVKQMREASSQTIGVIERVANENTLLRSEVETLEKKVEAMQHQLSDQVSQLQRLGQNPLLTSVCTPEALIRTLEMDVRKMNGDCMTIGKKALDAYKTDKGSFQDLLEQYKSQSKAMHMLDLKRISYRAQCAAN</sequence>
<proteinExistence type="inferred from homology"/>
<dbReference type="Pfam" id="PF07200">
    <property type="entry name" value="Mod_r"/>
    <property type="match status" value="1"/>
</dbReference>
<keyword evidence="10" id="KW-1185">Reference proteome</keyword>
<dbReference type="GO" id="GO:0000813">
    <property type="term" value="C:ESCRT I complex"/>
    <property type="evidence" value="ECO:0007669"/>
    <property type="project" value="UniProtKB-ARBA"/>
</dbReference>
<dbReference type="Proteomes" id="UP000037923">
    <property type="component" value="Unassembled WGS sequence"/>
</dbReference>